<keyword evidence="1" id="KW-0175">Coiled coil</keyword>
<evidence type="ECO:0000313" key="4">
    <source>
        <dbReference type="Proteomes" id="UP000013209"/>
    </source>
</evidence>
<dbReference type="AlphaFoldDB" id="N8XQ31"/>
<feature type="region of interest" description="Disordered" evidence="2">
    <location>
        <begin position="259"/>
        <end position="308"/>
    </location>
</feature>
<sequence length="308" mass="34384">MAEETCQTKYKFALSDVELPKVEEGEKRRKFIGVVYNGGRIDNHSYWGREGVVIDLQNIKFKAKTGLIEEHIGGFRVGVATETTIDNSVKISGHFLSNKRAQEIVSDADEEFPFQMSWWADPESVEQVPSGRSVTVNSQIFHGPVNVFRNVRIHEYTICTTAADTSTTIEAFSAKTISTKEDTDVTELEQAQADKAKAEQERDDALNKLKKFEAQKRTEDITALETELKVQFSAEDKTAYTAMDDTTFTFAAKQMRQFSAPKNDKPAGNLSHLFKHQANGGQQGVSQDNQEHQFSTGAKAFAAQNKGK</sequence>
<gene>
    <name evidence="3" type="ORF">F966_02196</name>
</gene>
<dbReference type="HOGENOM" id="CLU_917112_0_0_6"/>
<dbReference type="STRING" id="1144672.F966_02196"/>
<reference evidence="3 4" key="1">
    <citation type="submission" date="2013-02" db="EMBL/GenBank/DDBJ databases">
        <title>The Genome Sequence of Acinetobacter sp. CIP 56.2.</title>
        <authorList>
            <consortium name="The Broad Institute Genome Sequencing Platform"/>
            <consortium name="The Broad Institute Genome Sequencing Center for Infectious Disease"/>
            <person name="Cerqueira G."/>
            <person name="Feldgarden M."/>
            <person name="Courvalin P."/>
            <person name="Perichon B."/>
            <person name="Grillot-Courvalin C."/>
            <person name="Clermont D."/>
            <person name="Rocha E."/>
            <person name="Yoon E.-J."/>
            <person name="Nemec A."/>
            <person name="Walker B."/>
            <person name="Young S.K."/>
            <person name="Zeng Q."/>
            <person name="Gargeya S."/>
            <person name="Fitzgerald M."/>
            <person name="Haas B."/>
            <person name="Abouelleil A."/>
            <person name="Alvarado L."/>
            <person name="Arachchi H.M."/>
            <person name="Berlin A.M."/>
            <person name="Chapman S.B."/>
            <person name="Dewar J."/>
            <person name="Goldberg J."/>
            <person name="Griggs A."/>
            <person name="Gujja S."/>
            <person name="Hansen M."/>
            <person name="Howarth C."/>
            <person name="Imamovic A."/>
            <person name="Larimer J."/>
            <person name="McCowan C."/>
            <person name="Murphy C."/>
            <person name="Neiman D."/>
            <person name="Pearson M."/>
            <person name="Priest M."/>
            <person name="Roberts A."/>
            <person name="Saif S."/>
            <person name="Shea T."/>
            <person name="Sisk P."/>
            <person name="Sykes S."/>
            <person name="Wortman J."/>
            <person name="Nusbaum C."/>
            <person name="Birren B."/>
        </authorList>
    </citation>
    <scope>NUCLEOTIDE SEQUENCE [LARGE SCALE GENOMIC DNA]</scope>
    <source>
        <strain evidence="3 4">CIP 56.2</strain>
    </source>
</reference>
<dbReference type="RefSeq" id="WP_004805059.1">
    <property type="nucleotide sequence ID" value="NZ_KB849440.1"/>
</dbReference>
<accession>N8XQ31</accession>
<comment type="caution">
    <text evidence="3">The sequence shown here is derived from an EMBL/GenBank/DDBJ whole genome shotgun (WGS) entry which is preliminary data.</text>
</comment>
<feature type="compositionally biased region" description="Polar residues" evidence="2">
    <location>
        <begin position="284"/>
        <end position="296"/>
    </location>
</feature>
<dbReference type="EMBL" id="APPH01000009">
    <property type="protein sequence ID" value="ENV09538.1"/>
    <property type="molecule type" value="Genomic_DNA"/>
</dbReference>
<name>N8XQ31_9GAMM</name>
<evidence type="ECO:0000313" key="3">
    <source>
        <dbReference type="EMBL" id="ENV09538.1"/>
    </source>
</evidence>
<protein>
    <submittedName>
        <fullName evidence="3">Uncharacterized protein</fullName>
    </submittedName>
</protein>
<dbReference type="eggNOG" id="ENOG5031KH7">
    <property type="taxonomic scope" value="Bacteria"/>
</dbReference>
<dbReference type="PATRIC" id="fig|1144672.3.peg.2096"/>
<organism evidence="3 4">
    <name type="scientific">Acinetobacter higginsii</name>
    <dbReference type="NCBI Taxonomy" id="70347"/>
    <lineage>
        <taxon>Bacteria</taxon>
        <taxon>Pseudomonadati</taxon>
        <taxon>Pseudomonadota</taxon>
        <taxon>Gammaproteobacteria</taxon>
        <taxon>Moraxellales</taxon>
        <taxon>Moraxellaceae</taxon>
        <taxon>Acinetobacter</taxon>
    </lineage>
</organism>
<proteinExistence type="predicted"/>
<evidence type="ECO:0000256" key="1">
    <source>
        <dbReference type="SAM" id="Coils"/>
    </source>
</evidence>
<evidence type="ECO:0000256" key="2">
    <source>
        <dbReference type="SAM" id="MobiDB-lite"/>
    </source>
</evidence>
<feature type="coiled-coil region" evidence="1">
    <location>
        <begin position="181"/>
        <end position="215"/>
    </location>
</feature>
<dbReference type="Proteomes" id="UP000013209">
    <property type="component" value="Unassembled WGS sequence"/>
</dbReference>